<evidence type="ECO:0000313" key="3">
    <source>
        <dbReference type="Proteomes" id="UP000748756"/>
    </source>
</evidence>
<evidence type="ECO:0000313" key="2">
    <source>
        <dbReference type="EMBL" id="KAF9154837.1"/>
    </source>
</evidence>
<accession>A0A9P5S831</accession>
<feature type="signal peptide" evidence="1">
    <location>
        <begin position="1"/>
        <end position="27"/>
    </location>
</feature>
<comment type="caution">
    <text evidence="2">The sequence shown here is derived from an EMBL/GenBank/DDBJ whole genome shotgun (WGS) entry which is preliminary data.</text>
</comment>
<organism evidence="2 3">
    <name type="scientific">Linnemannia schmuckeri</name>
    <dbReference type="NCBI Taxonomy" id="64567"/>
    <lineage>
        <taxon>Eukaryota</taxon>
        <taxon>Fungi</taxon>
        <taxon>Fungi incertae sedis</taxon>
        <taxon>Mucoromycota</taxon>
        <taxon>Mortierellomycotina</taxon>
        <taxon>Mortierellomycetes</taxon>
        <taxon>Mortierellales</taxon>
        <taxon>Mortierellaceae</taxon>
        <taxon>Linnemannia</taxon>
    </lineage>
</organism>
<keyword evidence="1" id="KW-0732">Signal</keyword>
<sequence length="205" mass="22743">MVTFLRASSLLTVFCIIFITLIHNTNAAPAPQSPYYSTKEAVTTTNYGFIFTKTFGSPRVELTLNNASRLFKPNIARNDPTNDFFNNFYTKYYFYCPPSSIQVGRLPGEVVGKSTSSGLTAVVGSLLRMLLDTVAPTMDVSAMLKTSFLCLDPESCFLSHSRPETMLGSIDRSSSSAYDASSNPILELNIESKDVDQRRTSYLEY</sequence>
<evidence type="ECO:0000256" key="1">
    <source>
        <dbReference type="SAM" id="SignalP"/>
    </source>
</evidence>
<feature type="chain" id="PRO_5040483987" evidence="1">
    <location>
        <begin position="28"/>
        <end position="205"/>
    </location>
</feature>
<proteinExistence type="predicted"/>
<gene>
    <name evidence="2" type="ORF">BG015_011859</name>
</gene>
<dbReference type="AlphaFoldDB" id="A0A9P5S831"/>
<protein>
    <submittedName>
        <fullName evidence="2">Uncharacterized protein</fullName>
    </submittedName>
</protein>
<reference evidence="2" key="1">
    <citation type="journal article" date="2020" name="Fungal Divers.">
        <title>Resolving the Mortierellaceae phylogeny through synthesis of multi-gene phylogenetics and phylogenomics.</title>
        <authorList>
            <person name="Vandepol N."/>
            <person name="Liber J."/>
            <person name="Desiro A."/>
            <person name="Na H."/>
            <person name="Kennedy M."/>
            <person name="Barry K."/>
            <person name="Grigoriev I.V."/>
            <person name="Miller A.N."/>
            <person name="O'Donnell K."/>
            <person name="Stajich J.E."/>
            <person name="Bonito G."/>
        </authorList>
    </citation>
    <scope>NUCLEOTIDE SEQUENCE</scope>
    <source>
        <strain evidence="2">NRRL 6426</strain>
    </source>
</reference>
<keyword evidence="3" id="KW-1185">Reference proteome</keyword>
<dbReference type="EMBL" id="JAAAUQ010000095">
    <property type="protein sequence ID" value="KAF9154837.1"/>
    <property type="molecule type" value="Genomic_DNA"/>
</dbReference>
<name>A0A9P5S831_9FUNG</name>
<dbReference type="Proteomes" id="UP000748756">
    <property type="component" value="Unassembled WGS sequence"/>
</dbReference>